<sequence>MADIVLVSVSFLSLGGVVYMISRKIPFLLAIPESIIDESFVTKPSKLKVFLERIRTYVLGREYEEPILAFAEWLLRKIRIALLRFEHRSFAVLKFIQERRRHLKIPKDQRDYMESMKAEEDDIK</sequence>
<accession>A0A1G2K2Z3</accession>
<dbReference type="AlphaFoldDB" id="A0A1G2K2Z3"/>
<proteinExistence type="predicted"/>
<dbReference type="Proteomes" id="UP000177152">
    <property type="component" value="Unassembled WGS sequence"/>
</dbReference>
<gene>
    <name evidence="1" type="ORF">A2633_04965</name>
</gene>
<protein>
    <submittedName>
        <fullName evidence="1">Uncharacterized protein</fullName>
    </submittedName>
</protein>
<reference evidence="1 2" key="1">
    <citation type="journal article" date="2016" name="Nat. Commun.">
        <title>Thousands of microbial genomes shed light on interconnected biogeochemical processes in an aquifer system.</title>
        <authorList>
            <person name="Anantharaman K."/>
            <person name="Brown C.T."/>
            <person name="Hug L.A."/>
            <person name="Sharon I."/>
            <person name="Castelle C.J."/>
            <person name="Probst A.J."/>
            <person name="Thomas B.C."/>
            <person name="Singh A."/>
            <person name="Wilkins M.J."/>
            <person name="Karaoz U."/>
            <person name="Brodie E.L."/>
            <person name="Williams K.H."/>
            <person name="Hubbard S.S."/>
            <person name="Banfield J.F."/>
        </authorList>
    </citation>
    <scope>NUCLEOTIDE SEQUENCE [LARGE SCALE GENOMIC DNA]</scope>
</reference>
<evidence type="ECO:0000313" key="2">
    <source>
        <dbReference type="Proteomes" id="UP000177152"/>
    </source>
</evidence>
<evidence type="ECO:0000313" key="1">
    <source>
        <dbReference type="EMBL" id="OGZ93799.1"/>
    </source>
</evidence>
<name>A0A1G2K2Z3_9BACT</name>
<dbReference type="EMBL" id="MHQC01000050">
    <property type="protein sequence ID" value="OGZ93799.1"/>
    <property type="molecule type" value="Genomic_DNA"/>
</dbReference>
<organism evidence="1 2">
    <name type="scientific">Candidatus Sungbacteria bacterium RIFCSPHIGHO2_01_FULL_47_32</name>
    <dbReference type="NCBI Taxonomy" id="1802264"/>
    <lineage>
        <taxon>Bacteria</taxon>
        <taxon>Candidatus Sungiibacteriota</taxon>
    </lineage>
</organism>
<comment type="caution">
    <text evidence="1">The sequence shown here is derived from an EMBL/GenBank/DDBJ whole genome shotgun (WGS) entry which is preliminary data.</text>
</comment>